<comment type="caution">
    <text evidence="1">The sequence shown here is derived from an EMBL/GenBank/DDBJ whole genome shotgun (WGS) entry which is preliminary data.</text>
</comment>
<feature type="non-terminal residue" evidence="1">
    <location>
        <position position="1"/>
    </location>
</feature>
<proteinExistence type="predicted"/>
<accession>A0A392VUZ5</accession>
<protein>
    <submittedName>
        <fullName evidence="1">Uncharacterized protein</fullName>
    </submittedName>
</protein>
<keyword evidence="2" id="KW-1185">Reference proteome</keyword>
<reference evidence="1 2" key="1">
    <citation type="journal article" date="2018" name="Front. Plant Sci.">
        <title>Red Clover (Trifolium pratense) and Zigzag Clover (T. medium) - A Picture of Genomic Similarities and Differences.</title>
        <authorList>
            <person name="Dluhosova J."/>
            <person name="Istvanek J."/>
            <person name="Nedelnik J."/>
            <person name="Repkova J."/>
        </authorList>
    </citation>
    <scope>NUCLEOTIDE SEQUENCE [LARGE SCALE GENOMIC DNA]</scope>
    <source>
        <strain evidence="2">cv. 10/8</strain>
        <tissue evidence="1">Leaf</tissue>
    </source>
</reference>
<sequence>STSEAVMFRGCIVSEVETLQTIHCFSIWRPQRLKSYSESSLFQNY</sequence>
<dbReference type="Proteomes" id="UP000265520">
    <property type="component" value="Unassembled WGS sequence"/>
</dbReference>
<name>A0A392VUZ5_9FABA</name>
<evidence type="ECO:0000313" key="1">
    <source>
        <dbReference type="EMBL" id="MCI91323.1"/>
    </source>
</evidence>
<dbReference type="EMBL" id="LXQA011268936">
    <property type="protein sequence ID" value="MCI91323.1"/>
    <property type="molecule type" value="Genomic_DNA"/>
</dbReference>
<organism evidence="1 2">
    <name type="scientific">Trifolium medium</name>
    <dbReference type="NCBI Taxonomy" id="97028"/>
    <lineage>
        <taxon>Eukaryota</taxon>
        <taxon>Viridiplantae</taxon>
        <taxon>Streptophyta</taxon>
        <taxon>Embryophyta</taxon>
        <taxon>Tracheophyta</taxon>
        <taxon>Spermatophyta</taxon>
        <taxon>Magnoliopsida</taxon>
        <taxon>eudicotyledons</taxon>
        <taxon>Gunneridae</taxon>
        <taxon>Pentapetalae</taxon>
        <taxon>rosids</taxon>
        <taxon>fabids</taxon>
        <taxon>Fabales</taxon>
        <taxon>Fabaceae</taxon>
        <taxon>Papilionoideae</taxon>
        <taxon>50 kb inversion clade</taxon>
        <taxon>NPAAA clade</taxon>
        <taxon>Hologalegina</taxon>
        <taxon>IRL clade</taxon>
        <taxon>Trifolieae</taxon>
        <taxon>Trifolium</taxon>
    </lineage>
</organism>
<dbReference type="AlphaFoldDB" id="A0A392VUZ5"/>
<evidence type="ECO:0000313" key="2">
    <source>
        <dbReference type="Proteomes" id="UP000265520"/>
    </source>
</evidence>